<sequence>MISGQPGGPGAEELGDAVRARVAVEAALTGGDDPGRALADVVSALEGLVRAAKTIDAVELAEYVVEALAAALARLPERVPVLRGLAERALSAHATACRLHQGDPSRLARWLLALQIEHPEGPHVRLTDYAGALGSPGLSAYREAAEALCSALPVLEFAQRPAFDRHRWAVLHVTEDLAEHLGDVDLHVTALAKDLSSGWHYLRIATLLQEAGRSEQVLEWVGRGLSACGWRGPASRLVDVAVDECVRMGWFDRAVSMRMRIFSNQPAMDTYLRLRTVAEHAGSWSEQRDAVVRRLSEGASDVAVNSVLVRVLIHDDQPEAAWQTAVAHGCTDEVWAELARVRSADHPGDAIAVYRGLVEQALDDNTHAHNEALVVELLAQLRTLFTRTGRQDAFNSYLDGVKGRHVADRQLLDELTKRGL</sequence>
<evidence type="ECO:0000313" key="1">
    <source>
        <dbReference type="EMBL" id="MFC0543127.1"/>
    </source>
</evidence>
<dbReference type="EMBL" id="JBHLUD010000004">
    <property type="protein sequence ID" value="MFC0543127.1"/>
    <property type="molecule type" value="Genomic_DNA"/>
</dbReference>
<reference evidence="1 2" key="1">
    <citation type="submission" date="2024-09" db="EMBL/GenBank/DDBJ databases">
        <authorList>
            <person name="Sun Q."/>
            <person name="Mori K."/>
        </authorList>
    </citation>
    <scope>NUCLEOTIDE SEQUENCE [LARGE SCALE GENOMIC DNA]</scope>
    <source>
        <strain evidence="1 2">TBRC 1432</strain>
    </source>
</reference>
<gene>
    <name evidence="1" type="ORF">ACFFH7_16625</name>
</gene>
<accession>A0ABV6MSA8</accession>
<evidence type="ECO:0000313" key="2">
    <source>
        <dbReference type="Proteomes" id="UP001589810"/>
    </source>
</evidence>
<comment type="caution">
    <text evidence="1">The sequence shown here is derived from an EMBL/GenBank/DDBJ whole genome shotgun (WGS) entry which is preliminary data.</text>
</comment>
<proteinExistence type="predicted"/>
<name>A0ABV6MSA8_9PSEU</name>
<keyword evidence="2" id="KW-1185">Reference proteome</keyword>
<dbReference type="Proteomes" id="UP001589810">
    <property type="component" value="Unassembled WGS sequence"/>
</dbReference>
<organism evidence="1 2">
    <name type="scientific">Kutzneria chonburiensis</name>
    <dbReference type="NCBI Taxonomy" id="1483604"/>
    <lineage>
        <taxon>Bacteria</taxon>
        <taxon>Bacillati</taxon>
        <taxon>Actinomycetota</taxon>
        <taxon>Actinomycetes</taxon>
        <taxon>Pseudonocardiales</taxon>
        <taxon>Pseudonocardiaceae</taxon>
        <taxon>Kutzneria</taxon>
    </lineage>
</organism>
<protein>
    <submittedName>
        <fullName evidence="1">Uncharacterized protein</fullName>
    </submittedName>
</protein>
<dbReference type="RefSeq" id="WP_273941524.1">
    <property type="nucleotide sequence ID" value="NZ_CP097263.1"/>
</dbReference>